<dbReference type="EMBL" id="SMJU01000012">
    <property type="protein sequence ID" value="TDB62293.1"/>
    <property type="molecule type" value="Genomic_DNA"/>
</dbReference>
<dbReference type="PANTHER" id="PTHR30616">
    <property type="entry name" value="UNCHARACTERIZED PROTEIN YFIH"/>
    <property type="match status" value="1"/>
</dbReference>
<dbReference type="Gene3D" id="3.60.140.10">
    <property type="entry name" value="CNF1/YfiH-like putative cysteine hydrolases"/>
    <property type="match status" value="1"/>
</dbReference>
<comment type="catalytic activity">
    <reaction evidence="9">
        <text>S-methyl-5'-thioadenosine + phosphate = 5-(methylsulfanyl)-alpha-D-ribose 1-phosphate + adenine</text>
        <dbReference type="Rhea" id="RHEA:11852"/>
        <dbReference type="ChEBI" id="CHEBI:16708"/>
        <dbReference type="ChEBI" id="CHEBI:17509"/>
        <dbReference type="ChEBI" id="CHEBI:43474"/>
        <dbReference type="ChEBI" id="CHEBI:58533"/>
        <dbReference type="EC" id="2.4.2.28"/>
    </reaction>
    <physiologicalReaction direction="left-to-right" evidence="9">
        <dbReference type="Rhea" id="RHEA:11853"/>
    </physiologicalReaction>
</comment>
<name>A0A4R4K4U9_9BACT</name>
<comment type="similarity">
    <text evidence="2 10">Belongs to the purine nucleoside phosphorylase YfiH/LACC1 family.</text>
</comment>
<comment type="catalytic activity">
    <reaction evidence="8">
        <text>adenosine + phosphate = alpha-D-ribose 1-phosphate + adenine</text>
        <dbReference type="Rhea" id="RHEA:27642"/>
        <dbReference type="ChEBI" id="CHEBI:16335"/>
        <dbReference type="ChEBI" id="CHEBI:16708"/>
        <dbReference type="ChEBI" id="CHEBI:43474"/>
        <dbReference type="ChEBI" id="CHEBI:57720"/>
        <dbReference type="EC" id="2.4.2.1"/>
    </reaction>
    <physiologicalReaction direction="left-to-right" evidence="8">
        <dbReference type="Rhea" id="RHEA:27643"/>
    </physiologicalReaction>
</comment>
<dbReference type="InterPro" id="IPR038371">
    <property type="entry name" value="Cu_polyphenol_OxRdtase_sf"/>
</dbReference>
<keyword evidence="5" id="KW-0378">Hydrolase</keyword>
<dbReference type="InterPro" id="IPR011324">
    <property type="entry name" value="Cytotoxic_necrot_fac-like_cat"/>
</dbReference>
<reference evidence="11 12" key="1">
    <citation type="submission" date="2019-02" db="EMBL/GenBank/DDBJ databases">
        <title>Arundinibacter roseus gen. nov., sp. nov., a new member of the family Cytophagaceae.</title>
        <authorList>
            <person name="Szuroczki S."/>
            <person name="Khayer B."/>
            <person name="Sproer C."/>
            <person name="Toumi M."/>
            <person name="Szabo A."/>
            <person name="Felfoldi T."/>
            <person name="Schumann P."/>
            <person name="Toth E."/>
        </authorList>
    </citation>
    <scope>NUCLEOTIDE SEQUENCE [LARGE SCALE GENOMIC DNA]</scope>
    <source>
        <strain evidence="11 12">DMA-k-7a</strain>
    </source>
</reference>
<evidence type="ECO:0000256" key="6">
    <source>
        <dbReference type="ARBA" id="ARBA00022833"/>
    </source>
</evidence>
<dbReference type="GO" id="GO:0016787">
    <property type="term" value="F:hydrolase activity"/>
    <property type="evidence" value="ECO:0007669"/>
    <property type="project" value="UniProtKB-KW"/>
</dbReference>
<gene>
    <name evidence="11" type="primary">pgeF</name>
    <name evidence="11" type="ORF">EZE20_18075</name>
</gene>
<evidence type="ECO:0000256" key="2">
    <source>
        <dbReference type="ARBA" id="ARBA00007353"/>
    </source>
</evidence>
<evidence type="ECO:0000256" key="7">
    <source>
        <dbReference type="ARBA" id="ARBA00047989"/>
    </source>
</evidence>
<sequence>MNLYRTPTIFATFPHLLSAESTRHGGVSPFPYHSLNLGTNTNDSPEYCTENRRRFWQALGISENQVASSYQVHGDSIKTVTNPGQDKGYDALITNKKEVILAVTVADCTPILIYDSGQAAVAAIHAGWRGTAKQIVAKTIQQMKAEFGTRPVDCYAYIGTCIDACAFEVGPEVAEQFDSPFKSYSPEAGKYLIDLKKANAAQLTEQGIPISQIEISPYSTVQNNGDYFSYRLENGTTGRMLACIGLRQS</sequence>
<evidence type="ECO:0000313" key="11">
    <source>
        <dbReference type="EMBL" id="TDB62293.1"/>
    </source>
</evidence>
<dbReference type="PANTHER" id="PTHR30616:SF2">
    <property type="entry name" value="PURINE NUCLEOSIDE PHOSPHORYLASE LACC1"/>
    <property type="match status" value="1"/>
</dbReference>
<evidence type="ECO:0000256" key="4">
    <source>
        <dbReference type="ARBA" id="ARBA00022723"/>
    </source>
</evidence>
<accession>A0A4R4K4U9</accession>
<comment type="catalytic activity">
    <reaction evidence="7">
        <text>adenosine + H2O + H(+) = inosine + NH4(+)</text>
        <dbReference type="Rhea" id="RHEA:24408"/>
        <dbReference type="ChEBI" id="CHEBI:15377"/>
        <dbReference type="ChEBI" id="CHEBI:15378"/>
        <dbReference type="ChEBI" id="CHEBI:16335"/>
        <dbReference type="ChEBI" id="CHEBI:17596"/>
        <dbReference type="ChEBI" id="CHEBI:28938"/>
        <dbReference type="EC" id="3.5.4.4"/>
    </reaction>
    <physiologicalReaction direction="left-to-right" evidence="7">
        <dbReference type="Rhea" id="RHEA:24409"/>
    </physiologicalReaction>
</comment>
<keyword evidence="6" id="KW-0862">Zinc</keyword>
<protein>
    <recommendedName>
        <fullName evidence="10">Purine nucleoside phosphorylase</fullName>
    </recommendedName>
</protein>
<dbReference type="CDD" id="cd16833">
    <property type="entry name" value="YfiH"/>
    <property type="match status" value="1"/>
</dbReference>
<evidence type="ECO:0000256" key="5">
    <source>
        <dbReference type="ARBA" id="ARBA00022801"/>
    </source>
</evidence>
<dbReference type="NCBIfam" id="TIGR00726">
    <property type="entry name" value="peptidoglycan editing factor PgeF"/>
    <property type="match status" value="1"/>
</dbReference>
<dbReference type="SUPFAM" id="SSF64438">
    <property type="entry name" value="CNF1/YfiH-like putative cysteine hydrolases"/>
    <property type="match status" value="1"/>
</dbReference>
<dbReference type="InterPro" id="IPR003730">
    <property type="entry name" value="Cu_polyphenol_OxRdtase"/>
</dbReference>
<evidence type="ECO:0000256" key="1">
    <source>
        <dbReference type="ARBA" id="ARBA00000553"/>
    </source>
</evidence>
<evidence type="ECO:0000256" key="8">
    <source>
        <dbReference type="ARBA" id="ARBA00048968"/>
    </source>
</evidence>
<evidence type="ECO:0000313" key="12">
    <source>
        <dbReference type="Proteomes" id="UP000295706"/>
    </source>
</evidence>
<dbReference type="RefSeq" id="WP_132120277.1">
    <property type="nucleotide sequence ID" value="NZ_SMJU01000012.1"/>
</dbReference>
<proteinExistence type="inferred from homology"/>
<dbReference type="Pfam" id="PF02578">
    <property type="entry name" value="Cu-oxidase_4"/>
    <property type="match status" value="1"/>
</dbReference>
<keyword evidence="3" id="KW-0808">Transferase</keyword>
<organism evidence="11 12">
    <name type="scientific">Arundinibacter roseus</name>
    <dbReference type="NCBI Taxonomy" id="2070510"/>
    <lineage>
        <taxon>Bacteria</taxon>
        <taxon>Pseudomonadati</taxon>
        <taxon>Bacteroidota</taxon>
        <taxon>Cytophagia</taxon>
        <taxon>Cytophagales</taxon>
        <taxon>Spirosomataceae</taxon>
        <taxon>Arundinibacter</taxon>
    </lineage>
</organism>
<keyword evidence="12" id="KW-1185">Reference proteome</keyword>
<evidence type="ECO:0000256" key="9">
    <source>
        <dbReference type="ARBA" id="ARBA00049893"/>
    </source>
</evidence>
<evidence type="ECO:0000256" key="10">
    <source>
        <dbReference type="RuleBase" id="RU361274"/>
    </source>
</evidence>
<dbReference type="OrthoDB" id="4279at2"/>
<dbReference type="GO" id="GO:0017061">
    <property type="term" value="F:S-methyl-5-thioadenosine phosphorylase activity"/>
    <property type="evidence" value="ECO:0007669"/>
    <property type="project" value="UniProtKB-EC"/>
</dbReference>
<keyword evidence="4" id="KW-0479">Metal-binding</keyword>
<dbReference type="AlphaFoldDB" id="A0A4R4K4U9"/>
<dbReference type="Proteomes" id="UP000295706">
    <property type="component" value="Unassembled WGS sequence"/>
</dbReference>
<dbReference type="GO" id="GO:0005507">
    <property type="term" value="F:copper ion binding"/>
    <property type="evidence" value="ECO:0007669"/>
    <property type="project" value="TreeGrafter"/>
</dbReference>
<evidence type="ECO:0000256" key="3">
    <source>
        <dbReference type="ARBA" id="ARBA00022679"/>
    </source>
</evidence>
<comment type="catalytic activity">
    <reaction evidence="1">
        <text>inosine + phosphate = alpha-D-ribose 1-phosphate + hypoxanthine</text>
        <dbReference type="Rhea" id="RHEA:27646"/>
        <dbReference type="ChEBI" id="CHEBI:17368"/>
        <dbReference type="ChEBI" id="CHEBI:17596"/>
        <dbReference type="ChEBI" id="CHEBI:43474"/>
        <dbReference type="ChEBI" id="CHEBI:57720"/>
        <dbReference type="EC" id="2.4.2.1"/>
    </reaction>
    <physiologicalReaction direction="left-to-right" evidence="1">
        <dbReference type="Rhea" id="RHEA:27647"/>
    </physiologicalReaction>
</comment>
<comment type="caution">
    <text evidence="11">The sequence shown here is derived from an EMBL/GenBank/DDBJ whole genome shotgun (WGS) entry which is preliminary data.</text>
</comment>